<dbReference type="EMBL" id="JAJAGQ010000023">
    <property type="protein sequence ID" value="KAJ8527550.1"/>
    <property type="molecule type" value="Genomic_DNA"/>
</dbReference>
<sequence length="75" mass="8410">MTKNTLLFKIVGFNKVVVVVVVVTYCACRSIKFARNQSMISSFFLLRLTHNNEAASTSNMVCSSSHKCRYSEIGK</sequence>
<comment type="caution">
    <text evidence="2">The sequence shown here is derived from an EMBL/GenBank/DDBJ whole genome shotgun (WGS) entry which is preliminary data.</text>
</comment>
<reference evidence="3" key="1">
    <citation type="journal article" date="2023" name="Proc. Natl. Acad. Sci. U.S.A.">
        <title>Genomic and structural basis for evolution of tropane alkaloid biosynthesis.</title>
        <authorList>
            <person name="Wanga Y.-J."/>
            <person name="Taina T."/>
            <person name="Yua J.-Y."/>
            <person name="Lia J."/>
            <person name="Xua B."/>
            <person name="Chenc J."/>
            <person name="D'Auriad J.C."/>
            <person name="Huanga J.-P."/>
            <person name="Huanga S.-X."/>
        </authorList>
    </citation>
    <scope>NUCLEOTIDE SEQUENCE [LARGE SCALE GENOMIC DNA]</scope>
    <source>
        <strain evidence="3">cv. KIB-2019</strain>
    </source>
</reference>
<evidence type="ECO:0000313" key="3">
    <source>
        <dbReference type="Proteomes" id="UP001152561"/>
    </source>
</evidence>
<dbReference type="AlphaFoldDB" id="A0A9Q1QUG8"/>
<gene>
    <name evidence="2" type="ORF">K7X08_015001</name>
</gene>
<keyword evidence="1" id="KW-0472">Membrane</keyword>
<organism evidence="2 3">
    <name type="scientific">Anisodus acutangulus</name>
    <dbReference type="NCBI Taxonomy" id="402998"/>
    <lineage>
        <taxon>Eukaryota</taxon>
        <taxon>Viridiplantae</taxon>
        <taxon>Streptophyta</taxon>
        <taxon>Embryophyta</taxon>
        <taxon>Tracheophyta</taxon>
        <taxon>Spermatophyta</taxon>
        <taxon>Magnoliopsida</taxon>
        <taxon>eudicotyledons</taxon>
        <taxon>Gunneridae</taxon>
        <taxon>Pentapetalae</taxon>
        <taxon>asterids</taxon>
        <taxon>lamiids</taxon>
        <taxon>Solanales</taxon>
        <taxon>Solanaceae</taxon>
        <taxon>Solanoideae</taxon>
        <taxon>Hyoscyameae</taxon>
        <taxon>Anisodus</taxon>
    </lineage>
</organism>
<feature type="transmembrane region" description="Helical" evidence="1">
    <location>
        <begin position="6"/>
        <end position="28"/>
    </location>
</feature>
<accession>A0A9Q1QUG8</accession>
<evidence type="ECO:0000313" key="2">
    <source>
        <dbReference type="EMBL" id="KAJ8527550.1"/>
    </source>
</evidence>
<protein>
    <submittedName>
        <fullName evidence="2">Uncharacterized protein</fullName>
    </submittedName>
</protein>
<keyword evidence="3" id="KW-1185">Reference proteome</keyword>
<dbReference type="Proteomes" id="UP001152561">
    <property type="component" value="Unassembled WGS sequence"/>
</dbReference>
<keyword evidence="1" id="KW-0812">Transmembrane</keyword>
<evidence type="ECO:0000256" key="1">
    <source>
        <dbReference type="SAM" id="Phobius"/>
    </source>
</evidence>
<name>A0A9Q1QUG8_9SOLA</name>
<keyword evidence="1" id="KW-1133">Transmembrane helix</keyword>
<proteinExistence type="predicted"/>